<feature type="compositionally biased region" description="Polar residues" evidence="1">
    <location>
        <begin position="90"/>
        <end position="100"/>
    </location>
</feature>
<reference evidence="2 3" key="1">
    <citation type="submission" date="2018-03" db="EMBL/GenBank/DDBJ databases">
        <authorList>
            <person name="Guldener U."/>
        </authorList>
    </citation>
    <scope>NUCLEOTIDE SEQUENCE [LARGE SCALE GENOMIC DNA]</scope>
    <source>
        <strain evidence="2 3">DAOM196992</strain>
    </source>
</reference>
<dbReference type="Proteomes" id="UP000323386">
    <property type="component" value="Unassembled WGS sequence"/>
</dbReference>
<keyword evidence="3" id="KW-1185">Reference proteome</keyword>
<evidence type="ECO:0000313" key="2">
    <source>
        <dbReference type="EMBL" id="SPO34717.1"/>
    </source>
</evidence>
<organism evidence="2 3">
    <name type="scientific">Pseudozyma flocculosa</name>
    <dbReference type="NCBI Taxonomy" id="84751"/>
    <lineage>
        <taxon>Eukaryota</taxon>
        <taxon>Fungi</taxon>
        <taxon>Dikarya</taxon>
        <taxon>Basidiomycota</taxon>
        <taxon>Ustilaginomycotina</taxon>
        <taxon>Ustilaginomycetes</taxon>
        <taxon>Ustilaginales</taxon>
        <taxon>Ustilaginaceae</taxon>
        <taxon>Pseudozyma</taxon>
    </lineage>
</organism>
<evidence type="ECO:0000313" key="3">
    <source>
        <dbReference type="Proteomes" id="UP000323386"/>
    </source>
</evidence>
<feature type="compositionally biased region" description="Polar residues" evidence="1">
    <location>
        <begin position="108"/>
        <end position="125"/>
    </location>
</feature>
<protein>
    <submittedName>
        <fullName evidence="2">Uncharacterized protein</fullName>
    </submittedName>
</protein>
<dbReference type="AlphaFoldDB" id="A0A5C3ET77"/>
<evidence type="ECO:0000256" key="1">
    <source>
        <dbReference type="SAM" id="MobiDB-lite"/>
    </source>
</evidence>
<accession>A0A5C3ET77</accession>
<proteinExistence type="predicted"/>
<feature type="region of interest" description="Disordered" evidence="1">
    <location>
        <begin position="90"/>
        <end position="150"/>
    </location>
</feature>
<dbReference type="EMBL" id="OOIP01000001">
    <property type="protein sequence ID" value="SPO34717.1"/>
    <property type="molecule type" value="Genomic_DNA"/>
</dbReference>
<sequence length="150" mass="15818">MDLARRPGCLGWLGREIRWRDHADGLITNRAKIDSTRLDSTRPFNAPAGLMRPRRFLGGAAVVVVSLARSASIAGSRRFTLHCHATASQHSIAASSNRSNVAGHHTPSLAQSSAHCAHTSKTGHATGSFRGSPRLLPSRDGSGLAAIPPG</sequence>
<name>A0A5C3ET77_9BASI</name>
<gene>
    <name evidence="2" type="ORF">PSFLO_00188</name>
</gene>